<evidence type="ECO:0000313" key="1">
    <source>
        <dbReference type="EMBL" id="KAK9105036.1"/>
    </source>
</evidence>
<protein>
    <submittedName>
        <fullName evidence="1">Uncharacterized protein</fullName>
    </submittedName>
</protein>
<evidence type="ECO:0000313" key="2">
    <source>
        <dbReference type="Proteomes" id="UP001419268"/>
    </source>
</evidence>
<keyword evidence="2" id="KW-1185">Reference proteome</keyword>
<dbReference type="EMBL" id="JBBNAG010000009">
    <property type="protein sequence ID" value="KAK9105036.1"/>
    <property type="molecule type" value="Genomic_DNA"/>
</dbReference>
<organism evidence="1 2">
    <name type="scientific">Stephania cephalantha</name>
    <dbReference type="NCBI Taxonomy" id="152367"/>
    <lineage>
        <taxon>Eukaryota</taxon>
        <taxon>Viridiplantae</taxon>
        <taxon>Streptophyta</taxon>
        <taxon>Embryophyta</taxon>
        <taxon>Tracheophyta</taxon>
        <taxon>Spermatophyta</taxon>
        <taxon>Magnoliopsida</taxon>
        <taxon>Ranunculales</taxon>
        <taxon>Menispermaceae</taxon>
        <taxon>Menispermoideae</taxon>
        <taxon>Cissampelideae</taxon>
        <taxon>Stephania</taxon>
    </lineage>
</organism>
<dbReference type="Proteomes" id="UP001419268">
    <property type="component" value="Unassembled WGS sequence"/>
</dbReference>
<name>A0AAP0F498_9MAGN</name>
<comment type="caution">
    <text evidence="1">The sequence shown here is derived from an EMBL/GenBank/DDBJ whole genome shotgun (WGS) entry which is preliminary data.</text>
</comment>
<sequence length="50" mass="5636">MANAIEPNPTIPLWFVALVTNIGQFVRQIKEDPCAQLNFFIKTLVDSSIM</sequence>
<proteinExistence type="predicted"/>
<dbReference type="AlphaFoldDB" id="A0AAP0F498"/>
<gene>
    <name evidence="1" type="ORF">Scep_021880</name>
</gene>
<reference evidence="1 2" key="1">
    <citation type="submission" date="2024-01" db="EMBL/GenBank/DDBJ databases">
        <title>Genome assemblies of Stephania.</title>
        <authorList>
            <person name="Yang L."/>
        </authorList>
    </citation>
    <scope>NUCLEOTIDE SEQUENCE [LARGE SCALE GENOMIC DNA]</scope>
    <source>
        <strain evidence="1">JXDWG</strain>
        <tissue evidence="1">Leaf</tissue>
    </source>
</reference>
<accession>A0AAP0F498</accession>